<dbReference type="RefSeq" id="WP_161928073.1">
    <property type="nucleotide sequence ID" value="NZ_BJOU01000008.1"/>
</dbReference>
<evidence type="ECO:0000313" key="1">
    <source>
        <dbReference type="EMBL" id="GED98670.1"/>
    </source>
</evidence>
<dbReference type="EMBL" id="BJOU01000008">
    <property type="protein sequence ID" value="GED98670.1"/>
    <property type="molecule type" value="Genomic_DNA"/>
</dbReference>
<gene>
    <name evidence="1" type="ORF">nbrc107697_27090</name>
    <name evidence="2" type="ORF">nbrc107697_33230</name>
</gene>
<protein>
    <recommendedName>
        <fullName evidence="4">AttH domain-containing protein</fullName>
    </recommendedName>
</protein>
<dbReference type="Pfam" id="PF20375">
    <property type="entry name" value="DUF6670"/>
    <property type="match status" value="1"/>
</dbReference>
<organism evidence="2 3">
    <name type="scientific">Gordonia crocea</name>
    <dbReference type="NCBI Taxonomy" id="589162"/>
    <lineage>
        <taxon>Bacteria</taxon>
        <taxon>Bacillati</taxon>
        <taxon>Actinomycetota</taxon>
        <taxon>Actinomycetes</taxon>
        <taxon>Mycobacteriales</taxon>
        <taxon>Gordoniaceae</taxon>
        <taxon>Gordonia</taxon>
    </lineage>
</organism>
<dbReference type="EMBL" id="BJOU01000018">
    <property type="protein sequence ID" value="GED99284.1"/>
    <property type="molecule type" value="Genomic_DNA"/>
</dbReference>
<dbReference type="AlphaFoldDB" id="A0A7I9V1G7"/>
<dbReference type="InterPro" id="IPR046611">
    <property type="entry name" value="DUF6670"/>
</dbReference>
<dbReference type="Proteomes" id="UP000444980">
    <property type="component" value="Unassembled WGS sequence"/>
</dbReference>
<reference evidence="3" key="1">
    <citation type="submission" date="2019-06" db="EMBL/GenBank/DDBJ databases">
        <title>Gordonia isolated from sludge of a wastewater treatment plant.</title>
        <authorList>
            <person name="Tamura T."/>
            <person name="Aoyama K."/>
            <person name="Kang Y."/>
            <person name="Saito S."/>
            <person name="Akiyama N."/>
            <person name="Yazawa K."/>
            <person name="Gonoi T."/>
            <person name="Mikami Y."/>
        </authorList>
    </citation>
    <scope>NUCLEOTIDE SEQUENCE [LARGE SCALE GENOMIC DNA]</scope>
    <source>
        <strain evidence="3">NBRC 107697</strain>
    </source>
</reference>
<dbReference type="OrthoDB" id="6672593at2"/>
<proteinExistence type="predicted"/>
<keyword evidence="3" id="KW-1185">Reference proteome</keyword>
<evidence type="ECO:0008006" key="4">
    <source>
        <dbReference type="Google" id="ProtNLM"/>
    </source>
</evidence>
<comment type="caution">
    <text evidence="2">The sequence shown here is derived from an EMBL/GenBank/DDBJ whole genome shotgun (WGS) entry which is preliminary data.</text>
</comment>
<sequence length="359" mass="39213">MAKPMSTAAARLIVDGVAPRLDRRITASREPYTGTPAMRPHVGANRWAWTHYGVFIPSLPAPHRFLNVMTLIGATGTELFDNTVSANASADARLATTVLSSTAHAAQHHYAGYDAAADGSFADDGSSLRWATDLAVERSGNRVSVAGRYDTFEIELDLSLTDQVSYFTHTPVYQHLSLLAPYRGAITDLVDDTTTTISGLGTVEYARCAGPQSLLRRPVGRLLRLPVDFFTYQIIQLDEVTQLLLTDVTARGAVAARTVHVRTVGGRADVFEDVTCDVELAAVPRLDPDGNAMRVPAGFTWIARRDGREVLRLECHVDDTLRYGHGNGYVGSYDYSGTYDGREVSGIGYLEWIDMRVTD</sequence>
<evidence type="ECO:0000313" key="2">
    <source>
        <dbReference type="EMBL" id="GED99284.1"/>
    </source>
</evidence>
<name>A0A7I9V1G7_9ACTN</name>
<accession>A0A7I9V1G7</accession>
<evidence type="ECO:0000313" key="3">
    <source>
        <dbReference type="Proteomes" id="UP000444980"/>
    </source>
</evidence>
<reference evidence="2" key="2">
    <citation type="journal article" date="2020" name="Int. J. Syst. Evol. Microbiol.">
        <title>Gordonia crocea sp. nov. and Gordonia spumicola sp. nov. isolated from sludge of a wastewater treatment plant.</title>
        <authorList>
            <person name="Tamura T."/>
            <person name="Saito S."/>
            <person name="Hamada M."/>
            <person name="Kang Y."/>
            <person name="Hoshino Y."/>
            <person name="Gonoi T."/>
            <person name="Mikami Y."/>
            <person name="Yaguchi T."/>
        </authorList>
    </citation>
    <scope>NUCLEOTIDE SEQUENCE</scope>
    <source>
        <strain evidence="2">NBRC 107697</strain>
    </source>
</reference>